<dbReference type="CDD" id="cd01629">
    <property type="entry name" value="HAD_EP"/>
    <property type="match status" value="1"/>
</dbReference>
<dbReference type="InterPro" id="IPR023943">
    <property type="entry name" value="Enolase-ppase_E1"/>
</dbReference>
<proteinExistence type="inferred from homology"/>
<keyword evidence="4" id="KW-0479">Metal-binding</keyword>
<dbReference type="InterPro" id="IPR036412">
    <property type="entry name" value="HAD-like_sf"/>
</dbReference>
<dbReference type="PANTHER" id="PTHR20371">
    <property type="entry name" value="ENOLASE-PHOSPHATASE E1"/>
    <property type="match status" value="1"/>
</dbReference>
<dbReference type="Pfam" id="PF00702">
    <property type="entry name" value="Hydrolase"/>
    <property type="match status" value="1"/>
</dbReference>
<keyword evidence="4" id="KW-0460">Magnesium</keyword>
<comment type="pathway">
    <text evidence="4">Amino-acid biosynthesis; L-methionine biosynthesis via salvage pathway; L-methionine from S-methyl-5-thio-alpha-D-ribose 1-phosphate: step 3/6.</text>
</comment>
<dbReference type="SFLD" id="SFLDF00044">
    <property type="entry name" value="enolase-phosphatase"/>
    <property type="match status" value="1"/>
</dbReference>
<dbReference type="UniPathway" id="UPA00904">
    <property type="reaction ID" value="UER00876"/>
</dbReference>
<reference evidence="5 6" key="1">
    <citation type="submission" date="2018-10" db="EMBL/GenBank/DDBJ databases">
        <title>Robbsia sp. DHC34, isolated from soil.</title>
        <authorList>
            <person name="Gao Z.-H."/>
            <person name="Qiu L.-H."/>
        </authorList>
    </citation>
    <scope>NUCLEOTIDE SEQUENCE [LARGE SCALE GENOMIC DNA]</scope>
    <source>
        <strain evidence="5 6">DHC34</strain>
    </source>
</reference>
<dbReference type="PANTHER" id="PTHR20371:SF1">
    <property type="entry name" value="ENOLASE-PHOSPHATASE E1"/>
    <property type="match status" value="1"/>
</dbReference>
<evidence type="ECO:0000256" key="1">
    <source>
        <dbReference type="ARBA" id="ARBA00022605"/>
    </source>
</evidence>
<comment type="caution">
    <text evidence="5">The sequence shown here is derived from an EMBL/GenBank/DDBJ whole genome shotgun (WGS) entry which is preliminary data.</text>
</comment>
<comment type="pathway">
    <text evidence="4">Amino-acid biosynthesis; L-methionine biosynthesis via salvage pathway; L-methionine from S-methyl-5-thio-alpha-D-ribose 1-phosphate: step 4/6.</text>
</comment>
<dbReference type="SUPFAM" id="SSF56784">
    <property type="entry name" value="HAD-like"/>
    <property type="match status" value="1"/>
</dbReference>
<dbReference type="Gene3D" id="1.10.720.60">
    <property type="match status" value="1"/>
</dbReference>
<dbReference type="SFLD" id="SFLDG01133">
    <property type="entry name" value="C1.5.4:_Enolase-phosphatase_Li"/>
    <property type="match status" value="1"/>
</dbReference>
<evidence type="ECO:0000256" key="4">
    <source>
        <dbReference type="HAMAP-Rule" id="MF_01681"/>
    </source>
</evidence>
<name>A0A494XQ24_9BURK</name>
<organism evidence="5 6">
    <name type="scientific">Pararobbsia silviterrae</name>
    <dbReference type="NCBI Taxonomy" id="1792498"/>
    <lineage>
        <taxon>Bacteria</taxon>
        <taxon>Pseudomonadati</taxon>
        <taxon>Pseudomonadota</taxon>
        <taxon>Betaproteobacteria</taxon>
        <taxon>Burkholderiales</taxon>
        <taxon>Burkholderiaceae</taxon>
        <taxon>Pararobbsia</taxon>
    </lineage>
</organism>
<evidence type="ECO:0000256" key="2">
    <source>
        <dbReference type="ARBA" id="ARBA00022801"/>
    </source>
</evidence>
<dbReference type="GO" id="GO:0043874">
    <property type="term" value="F:acireductone synthase activity"/>
    <property type="evidence" value="ECO:0007669"/>
    <property type="project" value="UniProtKB-EC"/>
</dbReference>
<sequence length="237" mass="25468">MTRDVRAIVIDIEGTVSSIAFVRDVLFPYARDRLPGFVAARGHTPEVRRQLDAARALAGEPELDDAALVARLQRWIDEDRKATPLKALQGLIWADGYENGDLVATLYPDAVTALRTWHADGFALYVYSSGSVLAQKLLFGHTSEGDLQPLFNGFFDTTTGPKLEAPSYEAIVDAIGVPGHGVLFLSDSIGELDAARAAGLRTIALDRGEAVLRSGHTHASTDSFAHIDARTGEVAAV</sequence>
<keyword evidence="3 4" id="KW-0486">Methionine biosynthesis</keyword>
<comment type="function">
    <text evidence="4">Bifunctional enzyme that catalyzes the enolization of 2,3-diketo-5-methylthiopentyl-1-phosphate (DK-MTP-1-P) into the intermediate 2-hydroxy-3-keto-5-methylthiopentenyl-1-phosphate (HK-MTPenyl-1-P), which is then dephosphorylated to form the acireductone 1,2-dihydroxy-3-keto-5-methylthiopentene (DHK-MTPene).</text>
</comment>
<dbReference type="OrthoDB" id="9031471at2"/>
<dbReference type="HAMAP" id="MF_01681">
    <property type="entry name" value="Salvage_MtnC"/>
    <property type="match status" value="1"/>
</dbReference>
<dbReference type="Gene3D" id="3.40.50.1000">
    <property type="entry name" value="HAD superfamily/HAD-like"/>
    <property type="match status" value="1"/>
</dbReference>
<comment type="cofactor">
    <cofactor evidence="4">
        <name>Mg(2+)</name>
        <dbReference type="ChEBI" id="CHEBI:18420"/>
    </cofactor>
    <text evidence="4">Binds 1 Mg(2+) ion per subunit.</text>
</comment>
<dbReference type="InterPro" id="IPR023214">
    <property type="entry name" value="HAD_sf"/>
</dbReference>
<evidence type="ECO:0000313" key="5">
    <source>
        <dbReference type="EMBL" id="RKP49633.1"/>
    </source>
</evidence>
<dbReference type="EMBL" id="RBZU01000010">
    <property type="protein sequence ID" value="RKP49633.1"/>
    <property type="molecule type" value="Genomic_DNA"/>
</dbReference>
<dbReference type="SFLD" id="SFLDS00003">
    <property type="entry name" value="Haloacid_Dehalogenase"/>
    <property type="match status" value="1"/>
</dbReference>
<gene>
    <name evidence="4 5" type="primary">mtnC</name>
    <name evidence="5" type="ORF">D7S86_20285</name>
</gene>
<comment type="subunit">
    <text evidence="4">Monomer.</text>
</comment>
<protein>
    <recommendedName>
        <fullName evidence="4">Enolase-phosphatase E1</fullName>
        <ecNumber evidence="4">3.1.3.77</ecNumber>
    </recommendedName>
    <alternativeName>
        <fullName evidence="4">2,3-diketo-5-methylthio-1-phosphopentane phosphatase</fullName>
    </alternativeName>
</protein>
<evidence type="ECO:0000256" key="3">
    <source>
        <dbReference type="ARBA" id="ARBA00023167"/>
    </source>
</evidence>
<comment type="similarity">
    <text evidence="4">Belongs to the HAD-like hydrolase superfamily. MasA/MtnC family.</text>
</comment>
<dbReference type="PRINTS" id="PR00413">
    <property type="entry name" value="HADHALOGNASE"/>
</dbReference>
<keyword evidence="2 4" id="KW-0378">Hydrolase</keyword>
<dbReference type="GO" id="GO:0043716">
    <property type="term" value="F:2-hydroxy-3-keto-5-methylthiopentenyl-1-phosphate phosphatase activity"/>
    <property type="evidence" value="ECO:0007669"/>
    <property type="project" value="UniProtKB-UniRule"/>
</dbReference>
<comment type="catalytic activity">
    <reaction evidence="4">
        <text>5-methylsulfanyl-2,3-dioxopentyl phosphate + H2O = 1,2-dihydroxy-5-(methylsulfanyl)pent-1-en-3-one + phosphate</text>
        <dbReference type="Rhea" id="RHEA:21700"/>
        <dbReference type="ChEBI" id="CHEBI:15377"/>
        <dbReference type="ChEBI" id="CHEBI:43474"/>
        <dbReference type="ChEBI" id="CHEBI:49252"/>
        <dbReference type="ChEBI" id="CHEBI:58828"/>
        <dbReference type="EC" id="3.1.3.77"/>
    </reaction>
</comment>
<dbReference type="AlphaFoldDB" id="A0A494XQ24"/>
<dbReference type="EC" id="3.1.3.77" evidence="4"/>
<accession>A0A494XQ24</accession>
<keyword evidence="6" id="KW-1185">Reference proteome</keyword>
<dbReference type="GO" id="GO:0043715">
    <property type="term" value="F:2,3-diketo-5-methylthiopentyl-1-phosphate enolase activity"/>
    <property type="evidence" value="ECO:0007669"/>
    <property type="project" value="UniProtKB-UniRule"/>
</dbReference>
<dbReference type="Proteomes" id="UP000270342">
    <property type="component" value="Unassembled WGS sequence"/>
</dbReference>
<dbReference type="SFLD" id="SFLDG01129">
    <property type="entry name" value="C1.5:_HAD__Beta-PGM__Phosphata"/>
    <property type="match status" value="1"/>
</dbReference>
<dbReference type="GO" id="GO:0000287">
    <property type="term" value="F:magnesium ion binding"/>
    <property type="evidence" value="ECO:0007669"/>
    <property type="project" value="UniProtKB-UniRule"/>
</dbReference>
<dbReference type="RefSeq" id="WP_121088681.1">
    <property type="nucleotide sequence ID" value="NZ_RBZU01000010.1"/>
</dbReference>
<keyword evidence="1 4" id="KW-0028">Amino-acid biosynthesis</keyword>
<dbReference type="GO" id="GO:0019509">
    <property type="term" value="P:L-methionine salvage from methylthioadenosine"/>
    <property type="evidence" value="ECO:0007669"/>
    <property type="project" value="UniProtKB-UniRule"/>
</dbReference>
<dbReference type="NCBIfam" id="TIGR01691">
    <property type="entry name" value="enolase-ppase"/>
    <property type="match status" value="1"/>
</dbReference>
<dbReference type="InterPro" id="IPR006439">
    <property type="entry name" value="HAD-SF_hydro_IA"/>
</dbReference>
<evidence type="ECO:0000313" key="6">
    <source>
        <dbReference type="Proteomes" id="UP000270342"/>
    </source>
</evidence>